<protein>
    <submittedName>
        <fullName evidence="1">Uncharacterized protein</fullName>
    </submittedName>
</protein>
<dbReference type="AlphaFoldDB" id="A0A3B0ZTT4"/>
<proteinExistence type="predicted"/>
<accession>A0A3B0ZTT4</accession>
<evidence type="ECO:0000313" key="1">
    <source>
        <dbReference type="EMBL" id="VAW84834.1"/>
    </source>
</evidence>
<gene>
    <name evidence="1" type="ORF">MNBD_GAMMA16-2324</name>
</gene>
<reference evidence="1" key="1">
    <citation type="submission" date="2018-06" db="EMBL/GenBank/DDBJ databases">
        <authorList>
            <person name="Zhirakovskaya E."/>
        </authorList>
    </citation>
    <scope>NUCLEOTIDE SEQUENCE</scope>
</reference>
<sequence>MIDDKNTHKEVPEAKDEVECCELYGEYCYPCQPQEEPEVNVHH</sequence>
<dbReference type="EMBL" id="UOFO01000053">
    <property type="protein sequence ID" value="VAW84834.1"/>
    <property type="molecule type" value="Genomic_DNA"/>
</dbReference>
<name>A0A3B0ZTT4_9ZZZZ</name>
<organism evidence="1">
    <name type="scientific">hydrothermal vent metagenome</name>
    <dbReference type="NCBI Taxonomy" id="652676"/>
    <lineage>
        <taxon>unclassified sequences</taxon>
        <taxon>metagenomes</taxon>
        <taxon>ecological metagenomes</taxon>
    </lineage>
</organism>